<organism evidence="1">
    <name type="scientific">Collimonas fungivorans</name>
    <dbReference type="NCBI Taxonomy" id="158899"/>
    <lineage>
        <taxon>Bacteria</taxon>
        <taxon>Pseudomonadati</taxon>
        <taxon>Pseudomonadota</taxon>
        <taxon>Betaproteobacteria</taxon>
        <taxon>Burkholderiales</taxon>
        <taxon>Oxalobacteraceae</taxon>
        <taxon>Collimonas</taxon>
    </lineage>
</organism>
<evidence type="ECO:0000313" key="1">
    <source>
        <dbReference type="EMBL" id="AMO95937.1"/>
    </source>
</evidence>
<gene>
    <name evidence="1" type="ORF">CFter6_3295</name>
</gene>
<accession>A0A127PDV7</accession>
<sequence length="65" mass="7040">MFSERVFLLSGKGKTGTFGGSDKKRPVSGYRLTASQPYIANHDLKQSKPVKNADVGLQAKLQSLS</sequence>
<dbReference type="PATRIC" id="fig|158899.10.peg.3275"/>
<reference evidence="1 2" key="1">
    <citation type="submission" date="2015-11" db="EMBL/GenBank/DDBJ databases">
        <title>Exploring the genomic traits of fungus-feeding bacterial genus Collimonas.</title>
        <authorList>
            <person name="Song C."/>
            <person name="Schmidt R."/>
            <person name="de Jager V."/>
            <person name="Krzyzanowska D."/>
            <person name="Jongedijk E."/>
            <person name="Cankar K."/>
            <person name="Beekwilder J."/>
            <person name="van Veen A."/>
            <person name="de Boer W."/>
            <person name="van Veen J.A."/>
            <person name="Garbeva P."/>
        </authorList>
    </citation>
    <scope>NUCLEOTIDE SEQUENCE [LARGE SCALE GENOMIC DNA]</scope>
    <source>
        <strain evidence="1 2">Ter6</strain>
    </source>
</reference>
<dbReference type="Proteomes" id="UP000072421">
    <property type="component" value="Chromosome"/>
</dbReference>
<proteinExistence type="predicted"/>
<protein>
    <submittedName>
        <fullName evidence="1">Uncharacterized protein</fullName>
    </submittedName>
</protein>
<evidence type="ECO:0000313" key="2">
    <source>
        <dbReference type="Proteomes" id="UP000072421"/>
    </source>
</evidence>
<name>A0A127PDV7_9BURK</name>
<dbReference type="EMBL" id="CP013232">
    <property type="protein sequence ID" value="AMO95937.1"/>
    <property type="molecule type" value="Genomic_DNA"/>
</dbReference>
<dbReference type="AlphaFoldDB" id="A0A127PDV7"/>